<keyword evidence="9" id="KW-1185">Reference proteome</keyword>
<keyword evidence="4 7" id="KW-0548">Nucleotidyltransferase</keyword>
<evidence type="ECO:0000256" key="7">
    <source>
        <dbReference type="RuleBase" id="RU364050"/>
    </source>
</evidence>
<keyword evidence="3 7" id="KW-0808">Transferase</keyword>
<evidence type="ECO:0000256" key="1">
    <source>
        <dbReference type="ARBA" id="ARBA00012494"/>
    </source>
</evidence>
<name>D6QSQ3_9VIRU</name>
<dbReference type="EC" id="2.7.7.48" evidence="1 7"/>
<evidence type="ECO:0000313" key="9">
    <source>
        <dbReference type="Proteomes" id="UP000242325"/>
    </source>
</evidence>
<dbReference type="GO" id="GO:0006351">
    <property type="term" value="P:DNA-templated transcription"/>
    <property type="evidence" value="ECO:0007669"/>
    <property type="project" value="InterPro"/>
</dbReference>
<evidence type="ECO:0000256" key="2">
    <source>
        <dbReference type="ARBA" id="ARBA00022484"/>
    </source>
</evidence>
<proteinExistence type="predicted"/>
<evidence type="ECO:0000313" key="8">
    <source>
        <dbReference type="EMBL" id="ADG21213.1"/>
    </source>
</evidence>
<evidence type="ECO:0000256" key="4">
    <source>
        <dbReference type="ARBA" id="ARBA00022695"/>
    </source>
</evidence>
<dbReference type="KEGG" id="vg:37619152"/>
<dbReference type="InterPro" id="IPR001795">
    <property type="entry name" value="RNA-dir_pol_luteovirus"/>
</dbReference>
<organism evidence="8 9">
    <name type="scientific">Verticillium dahliae chrysovirus 1</name>
    <dbReference type="NCBI Taxonomy" id="759389"/>
    <lineage>
        <taxon>Viruses</taxon>
        <taxon>Riboviria</taxon>
        <taxon>Orthornavirae</taxon>
        <taxon>Duplornaviricota</taxon>
        <taxon>Chrymotiviricetes</taxon>
        <taxon>Ghabrivirales</taxon>
        <taxon>Alphatotivirineae</taxon>
        <taxon>Chrysoviridae</taxon>
        <taxon>Alphachrysovirus</taxon>
        <taxon>Alphachrysovirus verticillii</taxon>
    </lineage>
</organism>
<keyword evidence="7" id="KW-0693">Viral RNA replication</keyword>
<evidence type="ECO:0000256" key="3">
    <source>
        <dbReference type="ARBA" id="ARBA00022679"/>
    </source>
</evidence>
<dbReference type="OrthoDB" id="582at10239"/>
<protein>
    <recommendedName>
        <fullName evidence="1 7">RNA-directed RNA polymerase</fullName>
        <ecNumber evidence="1 7">2.7.7.48</ecNumber>
    </recommendedName>
</protein>
<keyword evidence="5 7" id="KW-0547">Nucleotide-binding</keyword>
<evidence type="ECO:0000256" key="6">
    <source>
        <dbReference type="ARBA" id="ARBA00048744"/>
    </source>
</evidence>
<dbReference type="GO" id="GO:0000166">
    <property type="term" value="F:nucleotide binding"/>
    <property type="evidence" value="ECO:0007669"/>
    <property type="project" value="UniProtKB-KW"/>
</dbReference>
<dbReference type="GO" id="GO:0003723">
    <property type="term" value="F:RNA binding"/>
    <property type="evidence" value="ECO:0007669"/>
    <property type="project" value="InterPro"/>
</dbReference>
<evidence type="ECO:0000256" key="5">
    <source>
        <dbReference type="ARBA" id="ARBA00022741"/>
    </source>
</evidence>
<sequence length="1108" mass="127491">MDLRQRQERARLNQGTTVRSATRAARHGSNHGVVPLIRQTENAFASSKAGAEYQQRLESSMSRYRVLREQRSNLFAIIMPAGHGKTHYAKRYGFVDVDDLVAPRLHNELVDMRYAAMHGRSTWTKHNDRWVGAINKTLDLFDYSEPVVVLLHHEETALEIGAIILGGFRLKQTTFKLNISSRTADDRFFSETSYRSFDDLVATPNKIDNLDNQNLERLLIKTMCVNNLAVACPHKYERNQSQYYKQSCPEWVLQGKPPIDRDIDMAELVRLYDSGIIPRQAVDYYVNLGYTTTSLDFGVTLNDWGPVMAQVADGIGEPQDFDVNGDMVEIFPPREPKELSRANVTMRRLDETFAIWEHSDVYDMCSFHVGEPHVFVSGLVTAWKGLMVKLKYAHLVAPWFCVSYDHWTKAMKAVHTLVRTSRFLMSTEITEDERQSLMYLDLLIGRTTYVINEMAEVDKRGGDHYSSDHLSYDPRVQLFTKAQYREDFNTAIKTAYTRMRYTKQPRLRVQSFRDFYLRRKEWLTKGSLVYNHIPSSQKRTVVQALDSINNVIVELEARHNKQSLFEEMDLKDFLKLVGDAKDFNVTKTMVKYETGKKDRTLLPGSLIHFFTMTYVLELAERLEQVGSARLKALPDDDFIWFDRKMVNGLYHVLYDWADFNEQHSADEMAAVIAELEHTVEGPSDYAYFVQAVSSSMYDMQLQDREGKRHKLWKGLFSGWRGTTWINTVLNFCYSNIALMNYQRLYGEDPVVYVDQGGDDIDSALDNAPAMGKFMAIMDNMLFNANAWKQMFSTRTEFFRNTITSGRAYASPTRALASFCAGDWEGSGNMTMGERVINILDQVGKLTRRGLDQEFGNGLVLCALTHWCKLRKEDSWVNMPAEVIHGQESQGGLGVPDWNGCVWELETDVPCVKDTWMAVLKPSKLSSNDYVEELAKDLDALSLELVRREELATRLAEDAYDVELKLDKLNWQTIIGFRTKVLSKRPVVEYRREDKLFDDFMHFRVSDEMIRKYTDAARFSELAGHVCVNGRELSKTELVDIMGDGRVRLEALDFKGNPHYRRLVPDFMGRRATFFCKEAINSGAADEEVGQYVFETICYMAREVFGHSM</sequence>
<keyword evidence="2 7" id="KW-0696">RNA-directed RNA polymerase</keyword>
<dbReference type="GO" id="GO:0003968">
    <property type="term" value="F:RNA-directed RNA polymerase activity"/>
    <property type="evidence" value="ECO:0007669"/>
    <property type="project" value="UniProtKB-KW"/>
</dbReference>
<dbReference type="SUPFAM" id="SSF56672">
    <property type="entry name" value="DNA/RNA polymerases"/>
    <property type="match status" value="1"/>
</dbReference>
<dbReference type="RefSeq" id="YP_009507948.1">
    <property type="nucleotide sequence ID" value="NC_038784.1"/>
</dbReference>
<dbReference type="Pfam" id="PF02123">
    <property type="entry name" value="RdRP_4"/>
    <property type="match status" value="1"/>
</dbReference>
<dbReference type="InterPro" id="IPR043502">
    <property type="entry name" value="DNA/RNA_pol_sf"/>
</dbReference>
<dbReference type="EMBL" id="HM004067">
    <property type="protein sequence ID" value="ADG21213.1"/>
    <property type="molecule type" value="Genomic_RNA"/>
</dbReference>
<dbReference type="GeneID" id="37619152"/>
<dbReference type="Proteomes" id="UP000242325">
    <property type="component" value="Genome"/>
</dbReference>
<comment type="catalytic activity">
    <reaction evidence="6 7">
        <text>RNA(n) + a ribonucleoside 5'-triphosphate = RNA(n+1) + diphosphate</text>
        <dbReference type="Rhea" id="RHEA:21248"/>
        <dbReference type="Rhea" id="RHEA-COMP:14527"/>
        <dbReference type="Rhea" id="RHEA-COMP:17342"/>
        <dbReference type="ChEBI" id="CHEBI:33019"/>
        <dbReference type="ChEBI" id="CHEBI:61557"/>
        <dbReference type="ChEBI" id="CHEBI:140395"/>
        <dbReference type="EC" id="2.7.7.48"/>
    </reaction>
</comment>
<accession>D6QSQ3</accession>
<reference evidence="8 9" key="1">
    <citation type="journal article" date="2011" name="Virus Res.">
        <title>Genomic characterization of a novel dsRNA virus detected in the phytopathogenic fungus Verticillium dahliae Kleb.</title>
        <authorList>
            <person name="Cao Y.F."/>
            <person name="Zhu X.W."/>
            <person name="Xiang Y."/>
            <person name="Li D.Q."/>
            <person name="Yang J.R."/>
            <person name="Mao Q.Z."/>
            <person name="Chen J.S."/>
        </authorList>
    </citation>
    <scope>NUCLEOTIDE SEQUENCE [LARGE SCALE GENOMIC DNA]</scope>
</reference>